<feature type="compositionally biased region" description="Basic and acidic residues" evidence="1">
    <location>
        <begin position="16"/>
        <end position="26"/>
    </location>
</feature>
<dbReference type="AlphaFoldDB" id="A0AAP0JGS0"/>
<comment type="caution">
    <text evidence="2">The sequence shown here is derived from an EMBL/GenBank/DDBJ whole genome shotgun (WGS) entry which is preliminary data.</text>
</comment>
<sequence>MVHGSMSLRCSPSQRRGFESWEERSSDGPLGGSSLGGSASHKAGRVPQNKLRRYQEVLRAGRGRYKKEHLFVGLHDLPEGPAEAPVYGKRRRTSHTSLTPPAVRTKPLSRDNGVGSWSRVPSEPIGSDGAATSLRCVILDGGVRAVGEDVCEVLLDFHTPGASAVLGSRVAQQKVLLFTDPEARRPHGAVKLSRSAH</sequence>
<protein>
    <submittedName>
        <fullName evidence="2">Uncharacterized protein</fullName>
    </submittedName>
</protein>
<dbReference type="Proteomes" id="UP001419268">
    <property type="component" value="Unassembled WGS sequence"/>
</dbReference>
<proteinExistence type="predicted"/>
<gene>
    <name evidence="2" type="ORF">Scep_012160</name>
</gene>
<feature type="region of interest" description="Disordered" evidence="1">
    <location>
        <begin position="1"/>
        <end position="51"/>
    </location>
</feature>
<evidence type="ECO:0000313" key="3">
    <source>
        <dbReference type="Proteomes" id="UP001419268"/>
    </source>
</evidence>
<keyword evidence="3" id="KW-1185">Reference proteome</keyword>
<accession>A0AAP0JGS0</accession>
<reference evidence="2 3" key="1">
    <citation type="submission" date="2024-01" db="EMBL/GenBank/DDBJ databases">
        <title>Genome assemblies of Stephania.</title>
        <authorList>
            <person name="Yang L."/>
        </authorList>
    </citation>
    <scope>NUCLEOTIDE SEQUENCE [LARGE SCALE GENOMIC DNA]</scope>
    <source>
        <strain evidence="2">JXDWG</strain>
        <tissue evidence="2">Leaf</tissue>
    </source>
</reference>
<dbReference type="EMBL" id="JBBNAG010000005">
    <property type="protein sequence ID" value="KAK9132632.1"/>
    <property type="molecule type" value="Genomic_DNA"/>
</dbReference>
<evidence type="ECO:0000256" key="1">
    <source>
        <dbReference type="SAM" id="MobiDB-lite"/>
    </source>
</evidence>
<name>A0AAP0JGS0_9MAGN</name>
<organism evidence="2 3">
    <name type="scientific">Stephania cephalantha</name>
    <dbReference type="NCBI Taxonomy" id="152367"/>
    <lineage>
        <taxon>Eukaryota</taxon>
        <taxon>Viridiplantae</taxon>
        <taxon>Streptophyta</taxon>
        <taxon>Embryophyta</taxon>
        <taxon>Tracheophyta</taxon>
        <taxon>Spermatophyta</taxon>
        <taxon>Magnoliopsida</taxon>
        <taxon>Ranunculales</taxon>
        <taxon>Menispermaceae</taxon>
        <taxon>Menispermoideae</taxon>
        <taxon>Cissampelideae</taxon>
        <taxon>Stephania</taxon>
    </lineage>
</organism>
<evidence type="ECO:0000313" key="2">
    <source>
        <dbReference type="EMBL" id="KAK9132632.1"/>
    </source>
</evidence>
<feature type="region of interest" description="Disordered" evidence="1">
    <location>
        <begin position="89"/>
        <end position="125"/>
    </location>
</feature>